<gene>
    <name evidence="13" type="ORF">E2C06_01890</name>
</gene>
<comment type="caution">
    <text evidence="13">The sequence shown here is derived from an EMBL/GenBank/DDBJ whole genome shotgun (WGS) entry which is preliminary data.</text>
</comment>
<dbReference type="GO" id="GO:0006281">
    <property type="term" value="P:DNA repair"/>
    <property type="evidence" value="ECO:0007669"/>
    <property type="project" value="UniProtKB-KW"/>
</dbReference>
<dbReference type="RefSeq" id="WP_133286890.1">
    <property type="nucleotide sequence ID" value="NZ_SMSJ01000002.1"/>
</dbReference>
<name>A0A4V3AB31_9PROT</name>
<protein>
    <submittedName>
        <fullName evidence="13">Methylphosphotriester-DNA--protein-cysteine methyltransferase family protein</fullName>
    </submittedName>
</protein>
<dbReference type="InterPro" id="IPR004026">
    <property type="entry name" value="Ada_DNA_repair_Zn-bd"/>
</dbReference>
<dbReference type="Pfam" id="PF12833">
    <property type="entry name" value="HTH_18"/>
    <property type="match status" value="1"/>
</dbReference>
<organism evidence="13 14">
    <name type="scientific">Dankookia rubra</name>
    <dbReference type="NCBI Taxonomy" id="1442381"/>
    <lineage>
        <taxon>Bacteria</taxon>
        <taxon>Pseudomonadati</taxon>
        <taxon>Pseudomonadota</taxon>
        <taxon>Alphaproteobacteria</taxon>
        <taxon>Acetobacterales</taxon>
        <taxon>Roseomonadaceae</taxon>
        <taxon>Dankookia</taxon>
    </lineage>
</organism>
<evidence type="ECO:0000256" key="2">
    <source>
        <dbReference type="ARBA" id="ARBA00022603"/>
    </source>
</evidence>
<keyword evidence="3 13" id="KW-0808">Transferase</keyword>
<dbReference type="GO" id="GO:0008270">
    <property type="term" value="F:zinc ion binding"/>
    <property type="evidence" value="ECO:0007669"/>
    <property type="project" value="InterPro"/>
</dbReference>
<keyword evidence="6" id="KW-0862">Zinc</keyword>
<keyword evidence="5" id="KW-0227">DNA damage</keyword>
<evidence type="ECO:0000256" key="4">
    <source>
        <dbReference type="ARBA" id="ARBA00022723"/>
    </source>
</evidence>
<evidence type="ECO:0000256" key="9">
    <source>
        <dbReference type="ARBA" id="ARBA00023159"/>
    </source>
</evidence>
<dbReference type="Proteomes" id="UP000295096">
    <property type="component" value="Unassembled WGS sequence"/>
</dbReference>
<reference evidence="13 14" key="1">
    <citation type="journal article" date="2016" name="J. Microbiol.">
        <title>Dankookia rubra gen. nov., sp. nov., an alphaproteobacterium isolated from sediment of a shallow stream.</title>
        <authorList>
            <person name="Kim W.H."/>
            <person name="Kim D.H."/>
            <person name="Kang K."/>
            <person name="Ahn T.Y."/>
        </authorList>
    </citation>
    <scope>NUCLEOTIDE SEQUENCE [LARGE SCALE GENOMIC DNA]</scope>
    <source>
        <strain evidence="13 14">JCM30602</strain>
    </source>
</reference>
<dbReference type="PROSITE" id="PS01124">
    <property type="entry name" value="HTH_ARAC_FAMILY_2"/>
    <property type="match status" value="1"/>
</dbReference>
<evidence type="ECO:0000313" key="13">
    <source>
        <dbReference type="EMBL" id="TDH64125.1"/>
    </source>
</evidence>
<dbReference type="InterPro" id="IPR050204">
    <property type="entry name" value="AraC_XylS_family_regulators"/>
</dbReference>
<evidence type="ECO:0000256" key="7">
    <source>
        <dbReference type="ARBA" id="ARBA00023015"/>
    </source>
</evidence>
<keyword evidence="11" id="KW-0234">DNA repair</keyword>
<feature type="domain" description="HTH araC/xylS-type" evidence="12">
    <location>
        <begin position="102"/>
        <end position="200"/>
    </location>
</feature>
<dbReference type="GO" id="GO:0032259">
    <property type="term" value="P:methylation"/>
    <property type="evidence" value="ECO:0007669"/>
    <property type="project" value="UniProtKB-KW"/>
</dbReference>
<dbReference type="Gene3D" id="1.10.10.60">
    <property type="entry name" value="Homeodomain-like"/>
    <property type="match status" value="1"/>
</dbReference>
<dbReference type="InterPro" id="IPR035451">
    <property type="entry name" value="Ada-like_dom_sf"/>
</dbReference>
<dbReference type="SUPFAM" id="SSF57884">
    <property type="entry name" value="Ada DNA repair protein, N-terminal domain (N-Ada 10)"/>
    <property type="match status" value="1"/>
</dbReference>
<proteinExistence type="predicted"/>
<dbReference type="PANTHER" id="PTHR46796">
    <property type="entry name" value="HTH-TYPE TRANSCRIPTIONAL ACTIVATOR RHAS-RELATED"/>
    <property type="match status" value="1"/>
</dbReference>
<dbReference type="GO" id="GO:0003700">
    <property type="term" value="F:DNA-binding transcription factor activity"/>
    <property type="evidence" value="ECO:0007669"/>
    <property type="project" value="InterPro"/>
</dbReference>
<dbReference type="Pfam" id="PF02805">
    <property type="entry name" value="Ada_Zn_binding"/>
    <property type="match status" value="1"/>
</dbReference>
<sequence>MDHAPLIPSLPPGDQAELDPVFRERIRYARDPAYDGLIFIGVHSTGIYCRPVCPARQPLPRNVRYYRSAAAAEAAGLRPCLRCRPETAPFSAAWNGTRSTVGRALRLIDAGALDAGDVGSLAARLGIGPRHLARLFRRHLGASPTGVARTARVQRAKRLIDDTDLPMTGVAAEAGFASLRSFNAAIRQTYRRAPTELRRRRRGAVTAAAASPSG</sequence>
<dbReference type="SMART" id="SM00342">
    <property type="entry name" value="HTH_ARAC"/>
    <property type="match status" value="1"/>
</dbReference>
<evidence type="ECO:0000256" key="5">
    <source>
        <dbReference type="ARBA" id="ARBA00022763"/>
    </source>
</evidence>
<evidence type="ECO:0000256" key="10">
    <source>
        <dbReference type="ARBA" id="ARBA00023163"/>
    </source>
</evidence>
<keyword evidence="14" id="KW-1185">Reference proteome</keyword>
<dbReference type="OrthoDB" id="9802228at2"/>
<dbReference type="GO" id="GO:0008168">
    <property type="term" value="F:methyltransferase activity"/>
    <property type="evidence" value="ECO:0007669"/>
    <property type="project" value="UniProtKB-KW"/>
</dbReference>
<dbReference type="GO" id="GO:0043565">
    <property type="term" value="F:sequence-specific DNA binding"/>
    <property type="evidence" value="ECO:0007669"/>
    <property type="project" value="InterPro"/>
</dbReference>
<evidence type="ECO:0000256" key="11">
    <source>
        <dbReference type="ARBA" id="ARBA00023204"/>
    </source>
</evidence>
<keyword evidence="4" id="KW-0479">Metal-binding</keyword>
<evidence type="ECO:0000256" key="8">
    <source>
        <dbReference type="ARBA" id="ARBA00023125"/>
    </source>
</evidence>
<keyword evidence="2 13" id="KW-0489">Methyltransferase</keyword>
<keyword evidence="7" id="KW-0805">Transcription regulation</keyword>
<evidence type="ECO:0000259" key="12">
    <source>
        <dbReference type="PROSITE" id="PS01124"/>
    </source>
</evidence>
<keyword evidence="10" id="KW-0804">Transcription</keyword>
<dbReference type="SUPFAM" id="SSF46689">
    <property type="entry name" value="Homeodomain-like"/>
    <property type="match status" value="2"/>
</dbReference>
<dbReference type="PROSITE" id="PS00041">
    <property type="entry name" value="HTH_ARAC_FAMILY_1"/>
    <property type="match status" value="1"/>
</dbReference>
<evidence type="ECO:0000313" key="14">
    <source>
        <dbReference type="Proteomes" id="UP000295096"/>
    </source>
</evidence>
<dbReference type="Gene3D" id="3.40.10.10">
    <property type="entry name" value="DNA Methylphosphotriester Repair Domain"/>
    <property type="match status" value="1"/>
</dbReference>
<dbReference type="PANTHER" id="PTHR46796:SF6">
    <property type="entry name" value="ARAC SUBFAMILY"/>
    <property type="match status" value="1"/>
</dbReference>
<accession>A0A4V3AB31</accession>
<evidence type="ECO:0000256" key="3">
    <source>
        <dbReference type="ARBA" id="ARBA00022679"/>
    </source>
</evidence>
<keyword evidence="8" id="KW-0238">DNA-binding</keyword>
<evidence type="ECO:0000256" key="6">
    <source>
        <dbReference type="ARBA" id="ARBA00022833"/>
    </source>
</evidence>
<dbReference type="InterPro" id="IPR018062">
    <property type="entry name" value="HTH_AraC-typ_CS"/>
</dbReference>
<keyword evidence="9" id="KW-0010">Activator</keyword>
<dbReference type="AlphaFoldDB" id="A0A4V3AB31"/>
<dbReference type="InterPro" id="IPR009057">
    <property type="entry name" value="Homeodomain-like_sf"/>
</dbReference>
<evidence type="ECO:0000256" key="1">
    <source>
        <dbReference type="ARBA" id="ARBA00001947"/>
    </source>
</evidence>
<dbReference type="EMBL" id="SMSJ01000002">
    <property type="protein sequence ID" value="TDH64125.1"/>
    <property type="molecule type" value="Genomic_DNA"/>
</dbReference>
<dbReference type="InterPro" id="IPR018060">
    <property type="entry name" value="HTH_AraC"/>
</dbReference>
<comment type="cofactor">
    <cofactor evidence="1">
        <name>Zn(2+)</name>
        <dbReference type="ChEBI" id="CHEBI:29105"/>
    </cofactor>
</comment>